<dbReference type="Proteomes" id="UP000604825">
    <property type="component" value="Unassembled WGS sequence"/>
</dbReference>
<comment type="caution">
    <text evidence="2">The sequence shown here is derived from an EMBL/GenBank/DDBJ whole genome shotgun (WGS) entry which is preliminary data.</text>
</comment>
<organism evidence="2 3">
    <name type="scientific">Miscanthus lutarioriparius</name>
    <dbReference type="NCBI Taxonomy" id="422564"/>
    <lineage>
        <taxon>Eukaryota</taxon>
        <taxon>Viridiplantae</taxon>
        <taxon>Streptophyta</taxon>
        <taxon>Embryophyta</taxon>
        <taxon>Tracheophyta</taxon>
        <taxon>Spermatophyta</taxon>
        <taxon>Magnoliopsida</taxon>
        <taxon>Liliopsida</taxon>
        <taxon>Poales</taxon>
        <taxon>Poaceae</taxon>
        <taxon>PACMAD clade</taxon>
        <taxon>Panicoideae</taxon>
        <taxon>Andropogonodae</taxon>
        <taxon>Andropogoneae</taxon>
        <taxon>Saccharinae</taxon>
        <taxon>Miscanthus</taxon>
    </lineage>
</organism>
<protein>
    <submittedName>
        <fullName evidence="2">Uncharacterized protein</fullName>
    </submittedName>
</protein>
<reference evidence="2" key="1">
    <citation type="submission" date="2020-10" db="EMBL/GenBank/DDBJ databases">
        <authorList>
            <person name="Han B."/>
            <person name="Lu T."/>
            <person name="Zhao Q."/>
            <person name="Huang X."/>
            <person name="Zhao Y."/>
        </authorList>
    </citation>
    <scope>NUCLEOTIDE SEQUENCE</scope>
</reference>
<proteinExistence type="predicted"/>
<sequence length="222" mass="23431">MRSIKCESLTLSLFKDARRTVTRTCAKASTTFSTRSRTLPDLRRRIQHGSTYSLALQSPRVFPCPGYDGTRAGIEAMHGGEGTEGLSLPPPPTMAAAGTSKIRPIHALRRAAEAVRLPCSSAGGVEATREEREERGGGGGGGERRGWRESTRSGRAAGAGWEQGCFWKTAITVLGSGVGLRVDSSKFKGPLSKSCEGACRNAEKPLDSVGEAGADIPGIDNN</sequence>
<evidence type="ECO:0000313" key="3">
    <source>
        <dbReference type="Proteomes" id="UP000604825"/>
    </source>
</evidence>
<evidence type="ECO:0000313" key="2">
    <source>
        <dbReference type="EMBL" id="CAD6238760.1"/>
    </source>
</evidence>
<gene>
    <name evidence="2" type="ORF">NCGR_LOCUS25887</name>
</gene>
<feature type="compositionally biased region" description="Basic and acidic residues" evidence="1">
    <location>
        <begin position="127"/>
        <end position="152"/>
    </location>
</feature>
<keyword evidence="3" id="KW-1185">Reference proteome</keyword>
<feature type="region of interest" description="Disordered" evidence="1">
    <location>
        <begin position="123"/>
        <end position="158"/>
    </location>
</feature>
<evidence type="ECO:0000256" key="1">
    <source>
        <dbReference type="SAM" id="MobiDB-lite"/>
    </source>
</evidence>
<name>A0A811PAG8_9POAL</name>
<dbReference type="EMBL" id="CAJGYO010000006">
    <property type="protein sequence ID" value="CAD6238760.1"/>
    <property type="molecule type" value="Genomic_DNA"/>
</dbReference>
<feature type="region of interest" description="Disordered" evidence="1">
    <location>
        <begin position="202"/>
        <end position="222"/>
    </location>
</feature>
<accession>A0A811PAG8</accession>
<dbReference type="AlphaFoldDB" id="A0A811PAG8"/>